<gene>
    <name evidence="1" type="ORF">NEOCIP111885_03190</name>
</gene>
<dbReference type="RefSeq" id="WP_230497680.1">
    <property type="nucleotide sequence ID" value="NZ_CAKJTG010000019.1"/>
</dbReference>
<dbReference type="AlphaFoldDB" id="A0A9C7GBT8"/>
<keyword evidence="2" id="KW-1185">Reference proteome</keyword>
<dbReference type="EMBL" id="CAKJTG010000019">
    <property type="protein sequence ID" value="CAG9609448.1"/>
    <property type="molecule type" value="Genomic_DNA"/>
</dbReference>
<reference evidence="1" key="1">
    <citation type="submission" date="2021-10" db="EMBL/GenBank/DDBJ databases">
        <authorList>
            <person name="Criscuolo A."/>
        </authorList>
    </citation>
    <scope>NUCLEOTIDE SEQUENCE</scope>
    <source>
        <strain evidence="1">CIP111885</strain>
    </source>
</reference>
<comment type="caution">
    <text evidence="1">The sequence shown here is derived from an EMBL/GenBank/DDBJ whole genome shotgun (WGS) entry which is preliminary data.</text>
</comment>
<proteinExistence type="predicted"/>
<sequence>MFEKIYFIHNPLNATKDWISEREMKIGSLKLKNVFGVSFLDDVRFMLQFNTPFKESVMRAYKLTNEKNISLQHVCRLISKAELKEMVVKDAMENHHEEDDLIICPSFSTSVELKDGYFFWNKETNSYDEVNDHRQF</sequence>
<evidence type="ECO:0000313" key="2">
    <source>
        <dbReference type="Proteomes" id="UP000789845"/>
    </source>
</evidence>
<protein>
    <submittedName>
        <fullName evidence="1">Uncharacterized protein</fullName>
    </submittedName>
</protein>
<accession>A0A9C7GBT8</accession>
<name>A0A9C7GBT8_9BACI</name>
<evidence type="ECO:0000313" key="1">
    <source>
        <dbReference type="EMBL" id="CAG9609448.1"/>
    </source>
</evidence>
<organism evidence="1 2">
    <name type="scientific">Pseudoneobacillus rhizosphaerae</name>
    <dbReference type="NCBI Taxonomy" id="2880968"/>
    <lineage>
        <taxon>Bacteria</taxon>
        <taxon>Bacillati</taxon>
        <taxon>Bacillota</taxon>
        <taxon>Bacilli</taxon>
        <taxon>Bacillales</taxon>
        <taxon>Bacillaceae</taxon>
        <taxon>Pseudoneobacillus</taxon>
    </lineage>
</organism>
<dbReference type="Proteomes" id="UP000789845">
    <property type="component" value="Unassembled WGS sequence"/>
</dbReference>